<dbReference type="PROSITE" id="PS51575">
    <property type="entry name" value="SAM_MT43_SUVAR39_2"/>
    <property type="match status" value="1"/>
</dbReference>
<dbReference type="InterPro" id="IPR001214">
    <property type="entry name" value="SET_dom"/>
</dbReference>
<dbReference type="InterPro" id="IPR051357">
    <property type="entry name" value="H3K9_HMTase_SUVAR3-9"/>
</dbReference>
<dbReference type="InterPro" id="IPR003616">
    <property type="entry name" value="Post-SET_dom"/>
</dbReference>
<accession>A0A835V551</accession>
<dbReference type="Proteomes" id="UP000636800">
    <property type="component" value="Unassembled WGS sequence"/>
</dbReference>
<feature type="region of interest" description="Disordered" evidence="9">
    <location>
        <begin position="499"/>
        <end position="524"/>
    </location>
</feature>
<dbReference type="OrthoDB" id="1388414at2759"/>
<dbReference type="PANTHER" id="PTHR45660">
    <property type="entry name" value="HISTONE-LYSINE N-METHYLTRANSFERASE SETMAR"/>
    <property type="match status" value="1"/>
</dbReference>
<dbReference type="SUPFAM" id="SSF88697">
    <property type="entry name" value="PUA domain-like"/>
    <property type="match status" value="1"/>
</dbReference>
<gene>
    <name evidence="14" type="ORF">HPP92_009127</name>
</gene>
<dbReference type="InterPro" id="IPR007728">
    <property type="entry name" value="Pre-SET_dom"/>
</dbReference>
<dbReference type="InterPro" id="IPR003105">
    <property type="entry name" value="SRA_YDG"/>
</dbReference>
<dbReference type="PROSITE" id="PS50868">
    <property type="entry name" value="POST_SET"/>
    <property type="match status" value="1"/>
</dbReference>
<evidence type="ECO:0000313" key="15">
    <source>
        <dbReference type="Proteomes" id="UP000636800"/>
    </source>
</evidence>
<feature type="compositionally biased region" description="Polar residues" evidence="9">
    <location>
        <begin position="229"/>
        <end position="245"/>
    </location>
</feature>
<dbReference type="SUPFAM" id="SSF82199">
    <property type="entry name" value="SET domain"/>
    <property type="match status" value="1"/>
</dbReference>
<feature type="domain" description="SET" evidence="10">
    <location>
        <begin position="917"/>
        <end position="1060"/>
    </location>
</feature>
<evidence type="ECO:0000256" key="6">
    <source>
        <dbReference type="ARBA" id="ARBA00022853"/>
    </source>
</evidence>
<dbReference type="PROSITE" id="PS51015">
    <property type="entry name" value="YDG"/>
    <property type="match status" value="1"/>
</dbReference>
<name>A0A835V551_VANPL</name>
<keyword evidence="5" id="KW-0949">S-adenosyl-L-methionine</keyword>
<comment type="caution">
    <text evidence="14">The sequence shown here is derived from an EMBL/GenBank/DDBJ whole genome shotgun (WGS) entry which is preliminary data.</text>
</comment>
<dbReference type="PROSITE" id="PS50867">
    <property type="entry name" value="PRE_SET"/>
    <property type="match status" value="1"/>
</dbReference>
<evidence type="ECO:0000256" key="7">
    <source>
        <dbReference type="ARBA" id="ARBA00023242"/>
    </source>
</evidence>
<dbReference type="GO" id="GO:0042054">
    <property type="term" value="F:histone methyltransferase activity"/>
    <property type="evidence" value="ECO:0007669"/>
    <property type="project" value="InterPro"/>
</dbReference>
<dbReference type="AlphaFoldDB" id="A0A835V551"/>
<comment type="subcellular location">
    <subcellularLocation>
        <location evidence="1">Chromosome</location>
    </subcellularLocation>
    <subcellularLocation>
        <location evidence="8">Nucleus</location>
    </subcellularLocation>
</comment>
<feature type="domain" description="YDG" evidence="13">
    <location>
        <begin position="635"/>
        <end position="784"/>
    </location>
</feature>
<evidence type="ECO:0000256" key="8">
    <source>
        <dbReference type="PROSITE-ProRule" id="PRU00358"/>
    </source>
</evidence>
<keyword evidence="6" id="KW-0156">Chromatin regulator</keyword>
<sequence length="1090" mass="120965">MLQVSPGTPQRRKRRKFFAIRHFPPGCGPNAVKESSKLEEEENSSRVTFENGKVTDVDKLLGASVVEEVSVAHSLVAKEEIEVPVSVGDLHLEVGELPNGVTPVVRGNDIDIKLVEVPVKVQVLEKESSQPPRLENGHCTSWIYAPPKRRKVSAIRQFPPGCTPNRGNAIKDEHKTVLGEPTLVKAKDLVVEKMGEVSDVSVSIADAEVVMEKIINFGGDEIIYENGHGVSSEQEVRTQISSPKSKSLDEKNKPLLQEHQIVRGSAMLASAKDISCVVENMPLEKQLLVIEDSEQFEEADKQFNYMKPLLKQATATDGHLKLASAEKARVENIKYSKGKRFKENDIDGSILVRSNSGKLVSGSGNVQIKSPLRTGPNGILIRSSSDKTLDSHKGNQSIKSLQTKTNAMSPTASVVKSQLESKQPNKEGKPLLQELPVKDSEFIQKGSKKRKLPAEVLYKGCKSNEGDDSLEVIGERMVIQALMVAENCPWRNLKKHGEISASSLGPKGKMKKEDRNFDTKGQRKKQGVIRDDEYMLEKEQNMNAITVYQKPSELNITMTPFVPSEYSKKGGDDEVVARHKVKRVLRLFQLICRKILQGEESGQKKAGKINRIDLQASTILKDNGECVNNSEPIIGHVPGVEIGDEFHYRVELSIVGLHRPFQAGIDFNKKNGMLVATSIVASGGYQDDVDSSDILIYSGSGGNSAAGGDKVPGDQKLERGNLALKNCIDSQTPVRVIHGFKEKVGDAQGKLVSTFTYDGLYYVETYWLERGPHGFNVFRFQLKRMAGQPELPFKELKRSAKLDNREGLCVKDISQGKERIRISVVNTIDNELPSSFRYITKSTYPSWYSKKPPRGCDCTNGCSDSDQCACAVKNGGEIPFNFNGAIVQAKPLIYECGPSCKCPPSCHNRVSQHGIRVQLEVFKTRERGWGVRSLRSISSGSFVCEYIGELLQDGDAEQRTNDEYLFDIGHNYDDRSLWEDLPSFIPELQSTLSCDSVESVGFTIDAAEFGNVGRFINHSCSPNLYAQNVLYDHDDKRVPHIMFFAVDNIPPLQELTYHYNYTLGQVRDSEGNIKQKACYCGSPECCGRLY</sequence>
<organism evidence="14 15">
    <name type="scientific">Vanilla planifolia</name>
    <name type="common">Vanilla</name>
    <dbReference type="NCBI Taxonomy" id="51239"/>
    <lineage>
        <taxon>Eukaryota</taxon>
        <taxon>Viridiplantae</taxon>
        <taxon>Streptophyta</taxon>
        <taxon>Embryophyta</taxon>
        <taxon>Tracheophyta</taxon>
        <taxon>Spermatophyta</taxon>
        <taxon>Magnoliopsida</taxon>
        <taxon>Liliopsida</taxon>
        <taxon>Asparagales</taxon>
        <taxon>Orchidaceae</taxon>
        <taxon>Vanilloideae</taxon>
        <taxon>Vanilleae</taxon>
        <taxon>Vanilla</taxon>
    </lineage>
</organism>
<dbReference type="InterPro" id="IPR046341">
    <property type="entry name" value="SET_dom_sf"/>
</dbReference>
<dbReference type="GO" id="GO:0008270">
    <property type="term" value="F:zinc ion binding"/>
    <property type="evidence" value="ECO:0007669"/>
    <property type="project" value="InterPro"/>
</dbReference>
<dbReference type="InterPro" id="IPR036987">
    <property type="entry name" value="SRA-YDG_sf"/>
</dbReference>
<dbReference type="SMR" id="A0A835V551"/>
<dbReference type="CDD" id="cd10545">
    <property type="entry name" value="SET_AtSUVH-like"/>
    <property type="match status" value="1"/>
</dbReference>
<keyword evidence="3" id="KW-0489">Methyltransferase</keyword>
<dbReference type="PROSITE" id="PS50280">
    <property type="entry name" value="SET"/>
    <property type="match status" value="1"/>
</dbReference>
<feature type="compositionally biased region" description="Basic and acidic residues" evidence="9">
    <location>
        <begin position="384"/>
        <end position="393"/>
    </location>
</feature>
<keyword evidence="4" id="KW-0808">Transferase</keyword>
<feature type="domain" description="Post-SET" evidence="12">
    <location>
        <begin position="1074"/>
        <end position="1090"/>
    </location>
</feature>
<feature type="compositionally biased region" description="Basic and acidic residues" evidence="9">
    <location>
        <begin position="511"/>
        <end position="521"/>
    </location>
</feature>
<evidence type="ECO:0000256" key="5">
    <source>
        <dbReference type="ARBA" id="ARBA00022691"/>
    </source>
</evidence>
<proteinExistence type="predicted"/>
<keyword evidence="15" id="KW-1185">Reference proteome</keyword>
<evidence type="ECO:0000256" key="1">
    <source>
        <dbReference type="ARBA" id="ARBA00004286"/>
    </source>
</evidence>
<evidence type="ECO:0000256" key="9">
    <source>
        <dbReference type="SAM" id="MobiDB-lite"/>
    </source>
</evidence>
<keyword evidence="7 8" id="KW-0539">Nucleus</keyword>
<dbReference type="GO" id="GO:0005694">
    <property type="term" value="C:chromosome"/>
    <property type="evidence" value="ECO:0007669"/>
    <property type="project" value="UniProtKB-SubCell"/>
</dbReference>
<feature type="region of interest" description="Disordered" evidence="9">
    <location>
        <begin position="371"/>
        <end position="410"/>
    </location>
</feature>
<dbReference type="InterPro" id="IPR025794">
    <property type="entry name" value="H3-K9-MeTrfase_plant"/>
</dbReference>
<evidence type="ECO:0000256" key="3">
    <source>
        <dbReference type="ARBA" id="ARBA00022603"/>
    </source>
</evidence>
<dbReference type="EMBL" id="JADCNL010000004">
    <property type="protein sequence ID" value="KAG0485048.1"/>
    <property type="molecule type" value="Genomic_DNA"/>
</dbReference>
<dbReference type="SMART" id="SM00468">
    <property type="entry name" value="PreSET"/>
    <property type="match status" value="1"/>
</dbReference>
<feature type="compositionally biased region" description="Polar residues" evidence="9">
    <location>
        <begin position="394"/>
        <end position="410"/>
    </location>
</feature>
<dbReference type="SMART" id="SM00317">
    <property type="entry name" value="SET"/>
    <property type="match status" value="1"/>
</dbReference>
<dbReference type="GO" id="GO:0032259">
    <property type="term" value="P:methylation"/>
    <property type="evidence" value="ECO:0007669"/>
    <property type="project" value="UniProtKB-KW"/>
</dbReference>
<dbReference type="GO" id="GO:0005634">
    <property type="term" value="C:nucleus"/>
    <property type="evidence" value="ECO:0007669"/>
    <property type="project" value="UniProtKB-SubCell"/>
</dbReference>
<evidence type="ECO:0000256" key="4">
    <source>
        <dbReference type="ARBA" id="ARBA00022679"/>
    </source>
</evidence>
<dbReference type="SMART" id="SM00466">
    <property type="entry name" value="SRA"/>
    <property type="match status" value="1"/>
</dbReference>
<dbReference type="Pfam" id="PF00856">
    <property type="entry name" value="SET"/>
    <property type="match status" value="1"/>
</dbReference>
<reference evidence="14 15" key="1">
    <citation type="journal article" date="2020" name="Nat. Food">
        <title>A phased Vanilla planifolia genome enables genetic improvement of flavour and production.</title>
        <authorList>
            <person name="Hasing T."/>
            <person name="Tang H."/>
            <person name="Brym M."/>
            <person name="Khazi F."/>
            <person name="Huang T."/>
            <person name="Chambers A.H."/>
        </authorList>
    </citation>
    <scope>NUCLEOTIDE SEQUENCE [LARGE SCALE GENOMIC DNA]</scope>
    <source>
        <tissue evidence="14">Leaf</tissue>
    </source>
</reference>
<feature type="domain" description="Pre-SET" evidence="11">
    <location>
        <begin position="854"/>
        <end position="914"/>
    </location>
</feature>
<evidence type="ECO:0000259" key="13">
    <source>
        <dbReference type="PROSITE" id="PS51015"/>
    </source>
</evidence>
<dbReference type="Gene3D" id="2.30.280.10">
    <property type="entry name" value="SRA-YDG"/>
    <property type="match status" value="1"/>
</dbReference>
<dbReference type="Gene3D" id="2.170.270.10">
    <property type="entry name" value="SET domain"/>
    <property type="match status" value="1"/>
</dbReference>
<feature type="region of interest" description="Disordered" evidence="9">
    <location>
        <begin position="228"/>
        <end position="252"/>
    </location>
</feature>
<evidence type="ECO:0000256" key="2">
    <source>
        <dbReference type="ARBA" id="ARBA00022454"/>
    </source>
</evidence>
<evidence type="ECO:0000259" key="11">
    <source>
        <dbReference type="PROSITE" id="PS50867"/>
    </source>
</evidence>
<protein>
    <submittedName>
        <fullName evidence="14">Uncharacterized protein</fullName>
    </submittedName>
</protein>
<dbReference type="GO" id="GO:0003690">
    <property type="term" value="F:double-stranded DNA binding"/>
    <property type="evidence" value="ECO:0007669"/>
    <property type="project" value="TreeGrafter"/>
</dbReference>
<keyword evidence="2" id="KW-0158">Chromosome</keyword>
<evidence type="ECO:0000313" key="14">
    <source>
        <dbReference type="EMBL" id="KAG0485048.1"/>
    </source>
</evidence>
<dbReference type="Pfam" id="PF05033">
    <property type="entry name" value="Pre-SET"/>
    <property type="match status" value="1"/>
</dbReference>
<dbReference type="PANTHER" id="PTHR45660:SF46">
    <property type="entry name" value="HISTONE-LYSINE N-METHYLTRANSFERASE, H3 LYSINE-9 SPECIFIC SUVH6"/>
    <property type="match status" value="1"/>
</dbReference>
<evidence type="ECO:0000259" key="10">
    <source>
        <dbReference type="PROSITE" id="PS50280"/>
    </source>
</evidence>
<dbReference type="InterPro" id="IPR015947">
    <property type="entry name" value="PUA-like_sf"/>
</dbReference>
<evidence type="ECO:0000259" key="12">
    <source>
        <dbReference type="PROSITE" id="PS50868"/>
    </source>
</evidence>
<dbReference type="Pfam" id="PF02182">
    <property type="entry name" value="SAD_SRA"/>
    <property type="match status" value="1"/>
</dbReference>